<gene>
    <name evidence="1" type="ORF">OXX778_LOCUS15845</name>
</gene>
<name>A0A814G637_9BILA</name>
<comment type="caution">
    <text evidence="1">The sequence shown here is derived from an EMBL/GenBank/DDBJ whole genome shotgun (WGS) entry which is preliminary data.</text>
</comment>
<organism evidence="1 2">
    <name type="scientific">Brachionus calyciflorus</name>
    <dbReference type="NCBI Taxonomy" id="104777"/>
    <lineage>
        <taxon>Eukaryota</taxon>
        <taxon>Metazoa</taxon>
        <taxon>Spiralia</taxon>
        <taxon>Gnathifera</taxon>
        <taxon>Rotifera</taxon>
        <taxon>Eurotatoria</taxon>
        <taxon>Monogononta</taxon>
        <taxon>Pseudotrocha</taxon>
        <taxon>Ploima</taxon>
        <taxon>Brachionidae</taxon>
        <taxon>Brachionus</taxon>
    </lineage>
</organism>
<dbReference type="OrthoDB" id="10010998at2759"/>
<dbReference type="PANTHER" id="PTHR46579:SF1">
    <property type="entry name" value="F5_8 TYPE C DOMAIN-CONTAINING PROTEIN"/>
    <property type="match status" value="1"/>
</dbReference>
<evidence type="ECO:0008006" key="3">
    <source>
        <dbReference type="Google" id="ProtNLM"/>
    </source>
</evidence>
<dbReference type="EMBL" id="CAJNOC010003586">
    <property type="protein sequence ID" value="CAF0989646.1"/>
    <property type="molecule type" value="Genomic_DNA"/>
</dbReference>
<keyword evidence="2" id="KW-1185">Reference proteome</keyword>
<evidence type="ECO:0000313" key="2">
    <source>
        <dbReference type="Proteomes" id="UP000663879"/>
    </source>
</evidence>
<dbReference type="Proteomes" id="UP000663879">
    <property type="component" value="Unassembled WGS sequence"/>
</dbReference>
<dbReference type="PANTHER" id="PTHR46579">
    <property type="entry name" value="F5/8 TYPE C DOMAIN-CONTAINING PROTEIN-RELATED"/>
    <property type="match status" value="1"/>
</dbReference>
<sequence>MSYINLVQIVKNSNKKVNSGFTETQNEYELLPRATERYQNDDVDLILTRPLDNQILELDSNEPFLPDSQIDTSNIINLEFQNELNDFLINQSDLAHFDFETLAVFFSIYFSGNLTKRAFDLVIKSHFLLNTNLNKEAKYFQKYVDKLFGYLNDNILFEKKCFCKQCLRDFVYDKSKRFCEECNISGVFDKPARAMILNTKNSTAFYGCLKCLQPGKTLRTSKGGNVHVYPFNKQTPIGKEYKGIMGKCEFRILKYFNPLNNTNIDSMHTVFVGVIKTMFDYWFDSPNSKCSLKPHISLINTRLLSIRPTKDCKVAPRLISDYKNWRAKEFLNFIIYYSVIVFYEIMPFEYYQHTLCLTIVLENLFSQKINNDTLDLVNKLIIYFVSTCESMYDSFIMKSSFHELLHLEQITHEFGPLNITSMFQYEEINRKIKRLIKGADLVGEEFIKNFSICQSFSNFISILNIQDENLSNFILKNSNLKTSNRKASNNDLKYFGHGKIVSDGEHIGIIRQIDPSVNFIETVKKVSFNCSVFSINNDKTK</sequence>
<proteinExistence type="predicted"/>
<accession>A0A814G637</accession>
<reference evidence="1" key="1">
    <citation type="submission" date="2021-02" db="EMBL/GenBank/DDBJ databases">
        <authorList>
            <person name="Nowell W R."/>
        </authorList>
    </citation>
    <scope>NUCLEOTIDE SEQUENCE</scope>
    <source>
        <strain evidence="1">Ploen Becks lab</strain>
    </source>
</reference>
<dbReference type="AlphaFoldDB" id="A0A814G637"/>
<feature type="non-terminal residue" evidence="1">
    <location>
        <position position="1"/>
    </location>
</feature>
<evidence type="ECO:0000313" key="1">
    <source>
        <dbReference type="EMBL" id="CAF0989646.1"/>
    </source>
</evidence>
<protein>
    <recommendedName>
        <fullName evidence="3">Transposase domain-containing protein</fullName>
    </recommendedName>
</protein>